<gene>
    <name evidence="2" type="ORF">MCHLO_03185</name>
</gene>
<dbReference type="Proteomes" id="UP000815677">
    <property type="component" value="Unassembled WGS sequence"/>
</dbReference>
<evidence type="ECO:0000313" key="2">
    <source>
        <dbReference type="EMBL" id="GAT45619.1"/>
    </source>
</evidence>
<organism evidence="2 3">
    <name type="scientific">Mycena chlorophos</name>
    <name type="common">Agaric fungus</name>
    <name type="synonym">Agaricus chlorophos</name>
    <dbReference type="NCBI Taxonomy" id="658473"/>
    <lineage>
        <taxon>Eukaryota</taxon>
        <taxon>Fungi</taxon>
        <taxon>Dikarya</taxon>
        <taxon>Basidiomycota</taxon>
        <taxon>Agaricomycotina</taxon>
        <taxon>Agaricomycetes</taxon>
        <taxon>Agaricomycetidae</taxon>
        <taxon>Agaricales</taxon>
        <taxon>Marasmiineae</taxon>
        <taxon>Mycenaceae</taxon>
        <taxon>Mycena</taxon>
    </lineage>
</organism>
<evidence type="ECO:0000256" key="1">
    <source>
        <dbReference type="SAM" id="MobiDB-lite"/>
    </source>
</evidence>
<accession>A0ABQ0L3A1</accession>
<sequence length="392" mass="44739">MSTGVPSHALEAIICAQAVQQSLIQNPRRLEAPGYVFNSLFVEAIRQDFPSILLHNPQFPVYISEKDFQPIDPDASLRSSHDANAQGVLVDNALIIPEMKLKPDAKEDLRELLNSNGVETVQQLITLLATYSQRPEVSNLTYHLLEAFRIEIALFIESKRGPPRYLDNIEDYCSSIDFTLGLAQAQAKSQAECAFVSPRTPQQTHIPLVVICGDFWRMSVAVKKPNKAWTLNKYYAIAEEWASKLFILDIKEHEGISKPMQELLDFFSGLSEPNAQEPNEQQREIHNAERDQRAARRSRLNSQPPAQNISPNAKTYMQPFTDKEMNTYWMQSRGEPFFQPVPQDTELDLMDRQWTGVLRFGSPASNAYLKQLRGYCSAKAKQEQQRRKREKI</sequence>
<reference evidence="2" key="1">
    <citation type="submission" date="2014-09" db="EMBL/GenBank/DDBJ databases">
        <title>Genome sequence of the luminous mushroom Mycena chlorophos for searching fungal bioluminescence genes.</title>
        <authorList>
            <person name="Tanaka Y."/>
            <person name="Kasuga D."/>
            <person name="Oba Y."/>
            <person name="Hase S."/>
            <person name="Sato K."/>
            <person name="Oba Y."/>
            <person name="Sakakibara Y."/>
        </authorList>
    </citation>
    <scope>NUCLEOTIDE SEQUENCE</scope>
</reference>
<keyword evidence="3" id="KW-1185">Reference proteome</keyword>
<protein>
    <submittedName>
        <fullName evidence="2">Uncharacterized protein</fullName>
    </submittedName>
</protein>
<feature type="compositionally biased region" description="Basic and acidic residues" evidence="1">
    <location>
        <begin position="280"/>
        <end position="294"/>
    </location>
</feature>
<dbReference type="EMBL" id="DF841556">
    <property type="protein sequence ID" value="GAT45619.1"/>
    <property type="molecule type" value="Genomic_DNA"/>
</dbReference>
<feature type="region of interest" description="Disordered" evidence="1">
    <location>
        <begin position="270"/>
        <end position="315"/>
    </location>
</feature>
<name>A0ABQ0L3A1_MYCCL</name>
<proteinExistence type="predicted"/>
<evidence type="ECO:0000313" key="3">
    <source>
        <dbReference type="Proteomes" id="UP000815677"/>
    </source>
</evidence>
<feature type="compositionally biased region" description="Polar residues" evidence="1">
    <location>
        <begin position="300"/>
        <end position="315"/>
    </location>
</feature>